<dbReference type="Proteomes" id="UP001500724">
    <property type="component" value="Unassembled WGS sequence"/>
</dbReference>
<name>A0ABP3SIK3_9ACTN</name>
<evidence type="ECO:0008006" key="4">
    <source>
        <dbReference type="Google" id="ProtNLM"/>
    </source>
</evidence>
<feature type="region of interest" description="Disordered" evidence="1">
    <location>
        <begin position="1"/>
        <end position="28"/>
    </location>
</feature>
<protein>
    <recommendedName>
        <fullName evidence="4">BLUF domain-containing protein</fullName>
    </recommendedName>
</protein>
<keyword evidence="3" id="KW-1185">Reference proteome</keyword>
<evidence type="ECO:0000313" key="2">
    <source>
        <dbReference type="EMBL" id="GAA0641756.1"/>
    </source>
</evidence>
<reference evidence="3" key="1">
    <citation type="journal article" date="2019" name="Int. J. Syst. Evol. Microbiol.">
        <title>The Global Catalogue of Microorganisms (GCM) 10K type strain sequencing project: providing services to taxonomists for standard genome sequencing and annotation.</title>
        <authorList>
            <consortium name="The Broad Institute Genomics Platform"/>
            <consortium name="The Broad Institute Genome Sequencing Center for Infectious Disease"/>
            <person name="Wu L."/>
            <person name="Ma J."/>
        </authorList>
    </citation>
    <scope>NUCLEOTIDE SEQUENCE [LARGE SCALE GENOMIC DNA]</scope>
    <source>
        <strain evidence="3">JCM 10367</strain>
    </source>
</reference>
<comment type="caution">
    <text evidence="2">The sequence shown here is derived from an EMBL/GenBank/DDBJ whole genome shotgun (WGS) entry which is preliminary data.</text>
</comment>
<organism evidence="2 3">
    <name type="scientific">Streptomyces thermocarboxydovorans</name>
    <dbReference type="NCBI Taxonomy" id="59298"/>
    <lineage>
        <taxon>Bacteria</taxon>
        <taxon>Bacillati</taxon>
        <taxon>Actinomycetota</taxon>
        <taxon>Actinomycetes</taxon>
        <taxon>Kitasatosporales</taxon>
        <taxon>Streptomycetaceae</taxon>
        <taxon>Streptomyces</taxon>
    </lineage>
</organism>
<dbReference type="EMBL" id="BAAAGU010000015">
    <property type="protein sequence ID" value="GAA0641756.1"/>
    <property type="molecule type" value="Genomic_DNA"/>
</dbReference>
<evidence type="ECO:0000313" key="3">
    <source>
        <dbReference type="Proteomes" id="UP001500724"/>
    </source>
</evidence>
<accession>A0ABP3SIK3</accession>
<sequence>MSAPEMSLGAGHVRVPAPGLRRAEPRQNRPAVAALTVSPPPCAYLAVTAADRPASGKRPRRHPIKFISFNAPVMLFGRAFPASPTVPHPGTATGDTDGEGIALIQLIASGAPMAEDLAEGRLRYRMARWHVGLVLWIDDPQQADALDKAIAVVRSASGGRSALVARASATSRWIWLSGEAVPDLRTQQGAAHSRTGAIRGMQRIRRCSRLGRGACAPSLADRMLLVSVTLPLPDRAAVSRTVSGRLRAGRPGVHGRGPFGQ</sequence>
<gene>
    <name evidence="2" type="ORF">GCM10009535_18790</name>
</gene>
<evidence type="ECO:0000256" key="1">
    <source>
        <dbReference type="SAM" id="MobiDB-lite"/>
    </source>
</evidence>
<proteinExistence type="predicted"/>